<dbReference type="eggNOG" id="ENOG502TF0E">
    <property type="taxonomic scope" value="Eukaryota"/>
</dbReference>
<accession>Q2H1L8</accession>
<sequence length="166" mass="18647">MIRGFVYSGSSAIPPAPARRKLLPMMVCNLLKFYFTRAAQPEPGAILRLGCRDWISQVFIRLHATGLIAWEVSGIGGHEQPTRKIDERTSQHMLPTQSCIPIDWLAARGVGFHNIIGKAYDYDRAFDIVWYRPMNLRYGLYDGGFIRFAGSQGLTLAGVTHTLPYC</sequence>
<dbReference type="Proteomes" id="UP000001056">
    <property type="component" value="Unassembled WGS sequence"/>
</dbReference>
<dbReference type="AlphaFoldDB" id="Q2H1L8"/>
<organism evidence="1 2">
    <name type="scientific">Chaetomium globosum (strain ATCC 6205 / CBS 148.51 / DSM 1962 / NBRC 6347 / NRRL 1970)</name>
    <name type="common">Soil fungus</name>
    <dbReference type="NCBI Taxonomy" id="306901"/>
    <lineage>
        <taxon>Eukaryota</taxon>
        <taxon>Fungi</taxon>
        <taxon>Dikarya</taxon>
        <taxon>Ascomycota</taxon>
        <taxon>Pezizomycotina</taxon>
        <taxon>Sordariomycetes</taxon>
        <taxon>Sordariomycetidae</taxon>
        <taxon>Sordariales</taxon>
        <taxon>Chaetomiaceae</taxon>
        <taxon>Chaetomium</taxon>
    </lineage>
</organism>
<dbReference type="InParanoid" id="Q2H1L8"/>
<dbReference type="RefSeq" id="XP_001223542.1">
    <property type="nucleotide sequence ID" value="XM_001223541.1"/>
</dbReference>
<reference evidence="2" key="1">
    <citation type="journal article" date="2015" name="Genome Announc.">
        <title>Draft genome sequence of the cellulolytic fungus Chaetomium globosum.</title>
        <authorList>
            <person name="Cuomo C.A."/>
            <person name="Untereiner W.A."/>
            <person name="Ma L.-J."/>
            <person name="Grabherr M."/>
            <person name="Birren B.W."/>
        </authorList>
    </citation>
    <scope>NUCLEOTIDE SEQUENCE [LARGE SCALE GENOMIC DNA]</scope>
    <source>
        <strain evidence="2">ATCC 6205 / CBS 148.51 / DSM 1962 / NBRC 6347 / NRRL 1970</strain>
    </source>
</reference>
<proteinExistence type="predicted"/>
<dbReference type="VEuPathDB" id="FungiDB:CHGG_04328"/>
<protein>
    <submittedName>
        <fullName evidence="1">Uncharacterized protein</fullName>
    </submittedName>
</protein>
<dbReference type="GeneID" id="4391684"/>
<dbReference type="EMBL" id="CH408032">
    <property type="protein sequence ID" value="EAQ87709.1"/>
    <property type="molecule type" value="Genomic_DNA"/>
</dbReference>
<gene>
    <name evidence="1" type="ORF">CHGG_04328</name>
</gene>
<evidence type="ECO:0000313" key="2">
    <source>
        <dbReference type="Proteomes" id="UP000001056"/>
    </source>
</evidence>
<keyword evidence="2" id="KW-1185">Reference proteome</keyword>
<dbReference type="HOGENOM" id="CLU_1602493_0_0_1"/>
<dbReference type="OrthoDB" id="5120070at2759"/>
<name>Q2H1L8_CHAGB</name>
<evidence type="ECO:0000313" key="1">
    <source>
        <dbReference type="EMBL" id="EAQ87709.1"/>
    </source>
</evidence>